<dbReference type="AlphaFoldDB" id="A0A6N8IJH5"/>
<reference evidence="3 4" key="1">
    <citation type="submission" date="2019-11" db="EMBL/GenBank/DDBJ databases">
        <title>Whole genome shotgun sequencing (WGS) data from Adlercreutzia equolifaciens ResAG-91, Eggerthella lenta MRI-F36, MRI-F37, MRI-F40, ResAG-49, ResAG-88, ResAG-121, ResAG-145, and Gordonibacter sp. ResAG-5, ResAG-26, ResAG-43, ResAG-50, ResAG-59.</title>
        <authorList>
            <person name="Stoll D.A."/>
            <person name="Danylec N."/>
            <person name="Franz C.M.A.P."/>
            <person name="Huch M."/>
        </authorList>
    </citation>
    <scope>NUCLEOTIDE SEQUENCE [LARGE SCALE GENOMIC DNA]</scope>
    <source>
        <strain evidence="3 4">ResAG-59</strain>
    </source>
</reference>
<organism evidence="3 4">
    <name type="scientific">Gordonibacter urolithinfaciens</name>
    <dbReference type="NCBI Taxonomy" id="1335613"/>
    <lineage>
        <taxon>Bacteria</taxon>
        <taxon>Bacillati</taxon>
        <taxon>Actinomycetota</taxon>
        <taxon>Coriobacteriia</taxon>
        <taxon>Eggerthellales</taxon>
        <taxon>Eggerthellaceae</taxon>
        <taxon>Gordonibacter</taxon>
    </lineage>
</organism>
<evidence type="ECO:0000256" key="1">
    <source>
        <dbReference type="SAM" id="MobiDB-lite"/>
    </source>
</evidence>
<feature type="compositionally biased region" description="Basic and acidic residues" evidence="1">
    <location>
        <begin position="43"/>
        <end position="54"/>
    </location>
</feature>
<gene>
    <name evidence="3" type="ORF">GO738_09390</name>
</gene>
<evidence type="ECO:0000313" key="3">
    <source>
        <dbReference type="EMBL" id="MVN15550.1"/>
    </source>
</evidence>
<dbReference type="EMBL" id="WPOC01000013">
    <property type="protein sequence ID" value="MVN15550.1"/>
    <property type="molecule type" value="Genomic_DNA"/>
</dbReference>
<dbReference type="Proteomes" id="UP000468327">
    <property type="component" value="Unassembled WGS sequence"/>
</dbReference>
<evidence type="ECO:0000313" key="4">
    <source>
        <dbReference type="Proteomes" id="UP000468327"/>
    </source>
</evidence>
<proteinExistence type="predicted"/>
<feature type="signal peptide" evidence="2">
    <location>
        <begin position="1"/>
        <end position="23"/>
    </location>
</feature>
<accession>A0A6N8IJH5</accession>
<dbReference type="RefSeq" id="WP_157007817.1">
    <property type="nucleotide sequence ID" value="NZ_WPOC01000013.1"/>
</dbReference>
<protein>
    <submittedName>
        <fullName evidence="3">Uncharacterized protein</fullName>
    </submittedName>
</protein>
<sequence>MRGKRAAIIAVAAAVALFTGGTAARCAAMVAAGDGAAGQQENAQERGEDGRGLPDGEAAPPGAQDLLARLGSAPWSDATGSIVLEFGDGTFTERRAGESEGVVTEFSIESVDARPNGTTAVIEAGGEHVALSLSLPSEGAAAVESPAFKLAPSYRGSAEAAYEVNGVTEEAAALAAAAPEEVEAAVAEHCRANLPAATRAEFTGLASVDFDAGTATLYFASEFAPGVEVAAVCDGKGGIACSTMAGGPS</sequence>
<evidence type="ECO:0000256" key="2">
    <source>
        <dbReference type="SAM" id="SignalP"/>
    </source>
</evidence>
<feature type="region of interest" description="Disordered" evidence="1">
    <location>
        <begin position="38"/>
        <end position="58"/>
    </location>
</feature>
<keyword evidence="2" id="KW-0732">Signal</keyword>
<name>A0A6N8IJH5_9ACTN</name>
<feature type="chain" id="PRO_5039520269" evidence="2">
    <location>
        <begin position="24"/>
        <end position="249"/>
    </location>
</feature>
<keyword evidence="4" id="KW-1185">Reference proteome</keyword>
<comment type="caution">
    <text evidence="3">The sequence shown here is derived from an EMBL/GenBank/DDBJ whole genome shotgun (WGS) entry which is preliminary data.</text>
</comment>